<proteinExistence type="predicted"/>
<name>A0A4Q9Q0D1_9APHY</name>
<organism evidence="1 2">
    <name type="scientific">Dichomitus squalens</name>
    <dbReference type="NCBI Taxonomy" id="114155"/>
    <lineage>
        <taxon>Eukaryota</taxon>
        <taxon>Fungi</taxon>
        <taxon>Dikarya</taxon>
        <taxon>Basidiomycota</taxon>
        <taxon>Agaricomycotina</taxon>
        <taxon>Agaricomycetes</taxon>
        <taxon>Polyporales</taxon>
        <taxon>Polyporaceae</taxon>
        <taxon>Dichomitus</taxon>
    </lineage>
</organism>
<keyword evidence="2" id="KW-1185">Reference proteome</keyword>
<gene>
    <name evidence="1" type="ORF">BD310DRAFT_330467</name>
</gene>
<dbReference type="AlphaFoldDB" id="A0A4Q9Q0D1"/>
<reference evidence="1 2" key="1">
    <citation type="submission" date="2019-01" db="EMBL/GenBank/DDBJ databases">
        <title>Draft genome sequences of three monokaryotic isolates of the white-rot basidiomycete fungus Dichomitus squalens.</title>
        <authorList>
            <consortium name="DOE Joint Genome Institute"/>
            <person name="Lopez S.C."/>
            <person name="Andreopoulos B."/>
            <person name="Pangilinan J."/>
            <person name="Lipzen A."/>
            <person name="Riley R."/>
            <person name="Ahrendt S."/>
            <person name="Ng V."/>
            <person name="Barry K."/>
            <person name="Daum C."/>
            <person name="Grigoriev I.V."/>
            <person name="Hilden K.S."/>
            <person name="Makela M.R."/>
            <person name="de Vries R.P."/>
        </authorList>
    </citation>
    <scope>NUCLEOTIDE SEQUENCE [LARGE SCALE GENOMIC DNA]</scope>
    <source>
        <strain evidence="1 2">CBS 464.89</strain>
    </source>
</reference>
<dbReference type="EMBL" id="ML145105">
    <property type="protein sequence ID" value="TBU60390.1"/>
    <property type="molecule type" value="Genomic_DNA"/>
</dbReference>
<sequence>MYQSRPRRLPYTSRHTRDAHAEMICDRHSFAPSISVRRPFRGHDRCRNVAAKAGRHVWRSRAHSLVNMSSMTLRKVIYDANAMHEPRYQCRDPKKPQSTTIAIGLYGGVLYAAKTRDQSSNASAPVIKLKCAAGGQMYDKEGEDLRLLRQIARDSSPCPRASRRWSFPHAISPKISQFKLSMQFKTKRGRGRVVGHIRALGHRRQT</sequence>
<evidence type="ECO:0000313" key="1">
    <source>
        <dbReference type="EMBL" id="TBU60390.1"/>
    </source>
</evidence>
<accession>A0A4Q9Q0D1</accession>
<evidence type="ECO:0000313" key="2">
    <source>
        <dbReference type="Proteomes" id="UP000292082"/>
    </source>
</evidence>
<dbReference type="Proteomes" id="UP000292082">
    <property type="component" value="Unassembled WGS sequence"/>
</dbReference>
<protein>
    <submittedName>
        <fullName evidence="1">Uncharacterized protein</fullName>
    </submittedName>
</protein>